<feature type="compositionally biased region" description="Gly residues" evidence="8">
    <location>
        <begin position="118"/>
        <end position="129"/>
    </location>
</feature>
<evidence type="ECO:0000256" key="2">
    <source>
        <dbReference type="ARBA" id="ARBA00006459"/>
    </source>
</evidence>
<accession>A0ABQ8TI28</accession>
<dbReference type="PROSITE" id="PS00754">
    <property type="entry name" value="NA_NEUROTRAN_SYMP_2"/>
    <property type="match status" value="1"/>
</dbReference>
<organism evidence="10 11">
    <name type="scientific">Periplaneta americana</name>
    <name type="common">American cockroach</name>
    <name type="synonym">Blatta americana</name>
    <dbReference type="NCBI Taxonomy" id="6978"/>
    <lineage>
        <taxon>Eukaryota</taxon>
        <taxon>Metazoa</taxon>
        <taxon>Ecdysozoa</taxon>
        <taxon>Arthropoda</taxon>
        <taxon>Hexapoda</taxon>
        <taxon>Insecta</taxon>
        <taxon>Pterygota</taxon>
        <taxon>Neoptera</taxon>
        <taxon>Polyneoptera</taxon>
        <taxon>Dictyoptera</taxon>
        <taxon>Blattodea</taxon>
        <taxon>Blattoidea</taxon>
        <taxon>Blattidae</taxon>
        <taxon>Blattinae</taxon>
        <taxon>Periplaneta</taxon>
    </lineage>
</organism>
<evidence type="ECO:0000313" key="11">
    <source>
        <dbReference type="Proteomes" id="UP001148838"/>
    </source>
</evidence>
<evidence type="ECO:0000256" key="1">
    <source>
        <dbReference type="ARBA" id="ARBA00004141"/>
    </source>
</evidence>
<evidence type="ECO:0000256" key="7">
    <source>
        <dbReference type="ARBA" id="ARBA00023136"/>
    </source>
</evidence>
<keyword evidence="4 9" id="KW-0812">Transmembrane</keyword>
<reference evidence="10 11" key="1">
    <citation type="journal article" date="2022" name="Allergy">
        <title>Genome assembly and annotation of Periplaneta americana reveal a comprehensive cockroach allergen profile.</title>
        <authorList>
            <person name="Wang L."/>
            <person name="Xiong Q."/>
            <person name="Saelim N."/>
            <person name="Wang L."/>
            <person name="Nong W."/>
            <person name="Wan A.T."/>
            <person name="Shi M."/>
            <person name="Liu X."/>
            <person name="Cao Q."/>
            <person name="Hui J.H.L."/>
            <person name="Sookrung N."/>
            <person name="Leung T.F."/>
            <person name="Tungtrongchitr A."/>
            <person name="Tsui S.K.W."/>
        </authorList>
    </citation>
    <scope>NUCLEOTIDE SEQUENCE [LARGE SCALE GENOMIC DNA]</scope>
    <source>
        <strain evidence="10">PWHHKU_190912</strain>
    </source>
</reference>
<dbReference type="PANTHER" id="PTHR11616:SF279">
    <property type="entry name" value="SODIUM-DEPENDENT SEROTONIN TRANSPORTER"/>
    <property type="match status" value="1"/>
</dbReference>
<evidence type="ECO:0000256" key="9">
    <source>
        <dbReference type="SAM" id="Phobius"/>
    </source>
</evidence>
<evidence type="ECO:0000256" key="3">
    <source>
        <dbReference type="ARBA" id="ARBA00022448"/>
    </source>
</evidence>
<feature type="compositionally biased region" description="Polar residues" evidence="8">
    <location>
        <begin position="68"/>
        <end position="82"/>
    </location>
</feature>
<feature type="transmembrane region" description="Helical" evidence="9">
    <location>
        <begin position="20"/>
        <end position="47"/>
    </location>
</feature>
<evidence type="ECO:0000313" key="10">
    <source>
        <dbReference type="EMBL" id="KAJ4445533.1"/>
    </source>
</evidence>
<evidence type="ECO:0000256" key="4">
    <source>
        <dbReference type="ARBA" id="ARBA00022692"/>
    </source>
</evidence>
<evidence type="ECO:0000256" key="8">
    <source>
        <dbReference type="SAM" id="MobiDB-lite"/>
    </source>
</evidence>
<feature type="compositionally biased region" description="Basic residues" evidence="8">
    <location>
        <begin position="105"/>
        <end position="117"/>
    </location>
</feature>
<keyword evidence="11" id="KW-1185">Reference proteome</keyword>
<evidence type="ECO:0000256" key="5">
    <source>
        <dbReference type="ARBA" id="ARBA00022847"/>
    </source>
</evidence>
<proteinExistence type="inferred from homology"/>
<gene>
    <name evidence="10" type="ORF">ANN_12213</name>
</gene>
<dbReference type="InterPro" id="IPR037272">
    <property type="entry name" value="SNS_sf"/>
</dbReference>
<dbReference type="EMBL" id="JAJSOF020000009">
    <property type="protein sequence ID" value="KAJ4445533.1"/>
    <property type="molecule type" value="Genomic_DNA"/>
</dbReference>
<keyword evidence="7 9" id="KW-0472">Membrane</keyword>
<evidence type="ECO:0000256" key="6">
    <source>
        <dbReference type="ARBA" id="ARBA00022989"/>
    </source>
</evidence>
<protein>
    <submittedName>
        <fullName evidence="10">Uncharacterized protein</fullName>
    </submittedName>
</protein>
<feature type="compositionally biased region" description="Basic and acidic residues" evidence="8">
    <location>
        <begin position="85"/>
        <end position="104"/>
    </location>
</feature>
<keyword evidence="6 9" id="KW-1133">Transmembrane helix</keyword>
<comment type="similarity">
    <text evidence="2">Belongs to the sodium:neurotransmitter symporter (SNF) (TC 2.A.22) family.</text>
</comment>
<dbReference type="Pfam" id="PF00209">
    <property type="entry name" value="SNF"/>
    <property type="match status" value="1"/>
</dbReference>
<keyword evidence="3" id="KW-0813">Transport</keyword>
<feature type="region of interest" description="Disordered" evidence="8">
    <location>
        <begin position="68"/>
        <end position="154"/>
    </location>
</feature>
<comment type="caution">
    <text evidence="10">The sequence shown here is derived from an EMBL/GenBank/DDBJ whole genome shotgun (WGS) entry which is preliminary data.</text>
</comment>
<keyword evidence="5" id="KW-0769">Symport</keyword>
<dbReference type="SUPFAM" id="SSF161070">
    <property type="entry name" value="SNF-like"/>
    <property type="match status" value="1"/>
</dbReference>
<name>A0ABQ8TI28_PERAM</name>
<sequence length="154" mass="17042">MADLCEGGNEPSGSLKPIWIGYAICLMDIYMGMYYNTIIGWAVYYLLASFTYELPWTTCGNPWNTNDCAQNMSARSNKSTSPAKEFFEKKRKGEEKRRGREGTKARGHRGTRARGHGGMRAWGHEGTGARGHKGTGARGHGGTGSRGREERIFS</sequence>
<dbReference type="InterPro" id="IPR000175">
    <property type="entry name" value="Na/ntran_symport"/>
</dbReference>
<dbReference type="Proteomes" id="UP001148838">
    <property type="component" value="Unassembled WGS sequence"/>
</dbReference>
<comment type="subcellular location">
    <subcellularLocation>
        <location evidence="1">Membrane</location>
        <topology evidence="1">Multi-pass membrane protein</topology>
    </subcellularLocation>
</comment>
<feature type="compositionally biased region" description="Gly residues" evidence="8">
    <location>
        <begin position="136"/>
        <end position="145"/>
    </location>
</feature>
<dbReference type="PANTHER" id="PTHR11616">
    <property type="entry name" value="SODIUM/CHLORIDE DEPENDENT TRANSPORTER"/>
    <property type="match status" value="1"/>
</dbReference>